<keyword evidence="4 6" id="KW-0067">ATP-binding</keyword>
<dbReference type="GO" id="GO:0015847">
    <property type="term" value="P:putrescine transport"/>
    <property type="evidence" value="ECO:0007669"/>
    <property type="project" value="UniProtKB-ARBA"/>
</dbReference>
<dbReference type="InterPro" id="IPR050093">
    <property type="entry name" value="ABC_SmlMolc_Importer"/>
</dbReference>
<dbReference type="RefSeq" id="WP_115729504.1">
    <property type="nucleotide sequence ID" value="NZ_BAAAVY010000011.1"/>
</dbReference>
<dbReference type="Pfam" id="PF08402">
    <property type="entry name" value="TOBE_2"/>
    <property type="match status" value="1"/>
</dbReference>
<feature type="domain" description="ABC transporter" evidence="5">
    <location>
        <begin position="7"/>
        <end position="237"/>
    </location>
</feature>
<gene>
    <name evidence="6" type="primary">potA_1</name>
    <name evidence="6" type="ORF">NCTC10684_00146</name>
</gene>
<sequence length="349" mass="37890">MTSAAFIEIRNLWKAYGSFRALNDVDLDVGRGEFLSILGPSGSGKTTLLMALAGFVRPDRGQISVDGRDLVRLPANKRGIGVVFQNYALFPHMNVAANVMFPLRVRGIGRAEASERARKALDIVDLASMAERDIATLSGGQKQRVALARAVVFEPRLMLMDEPLSALDKNLREQMQYEIRKLHDRLGLTTVYVTHDQREALTMSDRIAVMRDGVIRQLGTPASLYHRPTSRFVAEFLGEANILELDAVDSFVAPEPDVGGPGRKLMIRAERLSLSDASGHDNVSLDGVLTRSVFQGDSWLISVALANGGAVSARIAAAEAANFSLEALTEGAALKLHVRRDAVIAVTDA</sequence>
<keyword evidence="2" id="KW-0813">Transport</keyword>
<evidence type="ECO:0000256" key="2">
    <source>
        <dbReference type="ARBA" id="ARBA00022448"/>
    </source>
</evidence>
<evidence type="ECO:0000313" key="6">
    <source>
        <dbReference type="EMBL" id="SUU86957.1"/>
    </source>
</evidence>
<dbReference type="Gene3D" id="3.40.50.300">
    <property type="entry name" value="P-loop containing nucleotide triphosphate hydrolases"/>
    <property type="match status" value="1"/>
</dbReference>
<dbReference type="PROSITE" id="PS00211">
    <property type="entry name" value="ABC_TRANSPORTER_1"/>
    <property type="match status" value="1"/>
</dbReference>
<comment type="similarity">
    <text evidence="1">Belongs to the ABC transporter superfamily.</text>
</comment>
<evidence type="ECO:0000256" key="4">
    <source>
        <dbReference type="ARBA" id="ARBA00022840"/>
    </source>
</evidence>
<proteinExistence type="inferred from homology"/>
<evidence type="ECO:0000256" key="1">
    <source>
        <dbReference type="ARBA" id="ARBA00005417"/>
    </source>
</evidence>
<evidence type="ECO:0000256" key="3">
    <source>
        <dbReference type="ARBA" id="ARBA00022741"/>
    </source>
</evidence>
<keyword evidence="6" id="KW-0378">Hydrolase</keyword>
<dbReference type="AlphaFoldDB" id="A0A380WD90"/>
<protein>
    <submittedName>
        <fullName evidence="6">Spermidine/putrescine import ATP-binding protein PotA</fullName>
        <ecNumber evidence="6">3.6.3.31</ecNumber>
    </submittedName>
</protein>
<dbReference type="InterPro" id="IPR027417">
    <property type="entry name" value="P-loop_NTPase"/>
</dbReference>
<dbReference type="PANTHER" id="PTHR42781">
    <property type="entry name" value="SPERMIDINE/PUTRESCINE IMPORT ATP-BINDING PROTEIN POTA"/>
    <property type="match status" value="1"/>
</dbReference>
<dbReference type="PANTHER" id="PTHR42781:SF4">
    <property type="entry name" value="SPERMIDINE_PUTRESCINE IMPORT ATP-BINDING PROTEIN POTA"/>
    <property type="match status" value="1"/>
</dbReference>
<evidence type="ECO:0000313" key="7">
    <source>
        <dbReference type="Proteomes" id="UP000254701"/>
    </source>
</evidence>
<dbReference type="PROSITE" id="PS50893">
    <property type="entry name" value="ABC_TRANSPORTER_2"/>
    <property type="match status" value="1"/>
</dbReference>
<reference evidence="6 7" key="1">
    <citation type="submission" date="2018-06" db="EMBL/GenBank/DDBJ databases">
        <authorList>
            <consortium name="Pathogen Informatics"/>
            <person name="Doyle S."/>
        </authorList>
    </citation>
    <scope>NUCLEOTIDE SEQUENCE [LARGE SCALE GENOMIC DNA]</scope>
    <source>
        <strain evidence="6 7">NCTC10684</strain>
    </source>
</reference>
<name>A0A380WD90_AMIAI</name>
<organism evidence="6 7">
    <name type="scientific">Aminobacter aminovorans</name>
    <name type="common">Chelatobacter heintzii</name>
    <dbReference type="NCBI Taxonomy" id="83263"/>
    <lineage>
        <taxon>Bacteria</taxon>
        <taxon>Pseudomonadati</taxon>
        <taxon>Pseudomonadota</taxon>
        <taxon>Alphaproteobacteria</taxon>
        <taxon>Hyphomicrobiales</taxon>
        <taxon>Phyllobacteriaceae</taxon>
        <taxon>Aminobacter</taxon>
    </lineage>
</organism>
<dbReference type="SMART" id="SM00382">
    <property type="entry name" value="AAA"/>
    <property type="match status" value="1"/>
</dbReference>
<dbReference type="InterPro" id="IPR017871">
    <property type="entry name" value="ABC_transporter-like_CS"/>
</dbReference>
<dbReference type="InterPro" id="IPR013611">
    <property type="entry name" value="Transp-assoc_OB_typ2"/>
</dbReference>
<dbReference type="GO" id="GO:0005524">
    <property type="term" value="F:ATP binding"/>
    <property type="evidence" value="ECO:0007669"/>
    <property type="project" value="UniProtKB-KW"/>
</dbReference>
<evidence type="ECO:0000259" key="5">
    <source>
        <dbReference type="PROSITE" id="PS50893"/>
    </source>
</evidence>
<dbReference type="InterPro" id="IPR003439">
    <property type="entry name" value="ABC_transporter-like_ATP-bd"/>
</dbReference>
<keyword evidence="3" id="KW-0547">Nucleotide-binding</keyword>
<dbReference type="GO" id="GO:0043190">
    <property type="term" value="C:ATP-binding cassette (ABC) transporter complex"/>
    <property type="evidence" value="ECO:0007669"/>
    <property type="project" value="InterPro"/>
</dbReference>
<dbReference type="Proteomes" id="UP000254701">
    <property type="component" value="Unassembled WGS sequence"/>
</dbReference>
<dbReference type="InterPro" id="IPR003593">
    <property type="entry name" value="AAA+_ATPase"/>
</dbReference>
<dbReference type="OrthoDB" id="9802264at2"/>
<dbReference type="FunFam" id="3.40.50.300:FF:000133">
    <property type="entry name" value="Spermidine/putrescine import ATP-binding protein PotA"/>
    <property type="match status" value="1"/>
</dbReference>
<dbReference type="Pfam" id="PF00005">
    <property type="entry name" value="ABC_tran"/>
    <property type="match status" value="1"/>
</dbReference>
<dbReference type="SUPFAM" id="SSF52540">
    <property type="entry name" value="P-loop containing nucleoside triphosphate hydrolases"/>
    <property type="match status" value="1"/>
</dbReference>
<dbReference type="EC" id="3.6.3.31" evidence="6"/>
<accession>A0A380WD90</accession>
<dbReference type="GO" id="GO:0016887">
    <property type="term" value="F:ATP hydrolysis activity"/>
    <property type="evidence" value="ECO:0007669"/>
    <property type="project" value="InterPro"/>
</dbReference>
<dbReference type="EMBL" id="UFSM01000001">
    <property type="protein sequence ID" value="SUU86957.1"/>
    <property type="molecule type" value="Genomic_DNA"/>
</dbReference>
<dbReference type="GO" id="GO:0022857">
    <property type="term" value="F:transmembrane transporter activity"/>
    <property type="evidence" value="ECO:0007669"/>
    <property type="project" value="InterPro"/>
</dbReference>